<dbReference type="AlphaFoldDB" id="A0A9E4ZE68"/>
<sequence>MSCIFCGKTCLEAGVEGDYGNDMPEGRIIGRSHVCMDCIIELKEVLGLEDIEKKVAETEYEMFEESKR</sequence>
<organism evidence="1 2">
    <name type="scientific">Methanococcoides seepicolus</name>
    <dbReference type="NCBI Taxonomy" id="2828780"/>
    <lineage>
        <taxon>Archaea</taxon>
        <taxon>Methanobacteriati</taxon>
        <taxon>Methanobacteriota</taxon>
        <taxon>Stenosarchaea group</taxon>
        <taxon>Methanomicrobia</taxon>
        <taxon>Methanosarcinales</taxon>
        <taxon>Methanosarcinaceae</taxon>
        <taxon>Methanococcoides</taxon>
    </lineage>
</organism>
<reference evidence="1" key="2">
    <citation type="submission" date="2021-04" db="EMBL/GenBank/DDBJ databases">
        <authorList>
            <person name="Dong X."/>
        </authorList>
    </citation>
    <scope>NUCLEOTIDE SEQUENCE</scope>
    <source>
        <strain evidence="1">LLY</strain>
    </source>
</reference>
<keyword evidence="2" id="KW-1185">Reference proteome</keyword>
<comment type="caution">
    <text evidence="1">The sequence shown here is derived from an EMBL/GenBank/DDBJ whole genome shotgun (WGS) entry which is preliminary data.</text>
</comment>
<name>A0A9E4ZE68_9EURY</name>
<dbReference type="EMBL" id="JAGSOI010000011">
    <property type="protein sequence ID" value="MCM1986265.1"/>
    <property type="molecule type" value="Genomic_DNA"/>
</dbReference>
<proteinExistence type="predicted"/>
<dbReference type="Proteomes" id="UP001056766">
    <property type="component" value="Unassembled WGS sequence"/>
</dbReference>
<reference evidence="1" key="1">
    <citation type="journal article" date="2021" name="mSystems">
        <title>Bacteria and Archaea Synergistically Convert Glycine Betaine to Biogenic Methane in the Formosa Cold Seep of the South China Sea.</title>
        <authorList>
            <person name="Li L."/>
            <person name="Zhang W."/>
            <person name="Zhang S."/>
            <person name="Song L."/>
            <person name="Sun Q."/>
            <person name="Zhang H."/>
            <person name="Xiang H."/>
            <person name="Dong X."/>
        </authorList>
    </citation>
    <scope>NUCLEOTIDE SEQUENCE</scope>
    <source>
        <strain evidence="1">LLY</strain>
    </source>
</reference>
<protein>
    <submittedName>
        <fullName evidence="1">Uncharacterized protein</fullName>
    </submittedName>
</protein>
<accession>A0A9E4ZE68</accession>
<gene>
    <name evidence="1" type="ORF">KDK67_04470</name>
</gene>
<evidence type="ECO:0000313" key="2">
    <source>
        <dbReference type="Proteomes" id="UP001056766"/>
    </source>
</evidence>
<dbReference type="RefSeq" id="WP_250867631.1">
    <property type="nucleotide sequence ID" value="NZ_JAGSOI010000011.1"/>
</dbReference>
<evidence type="ECO:0000313" key="1">
    <source>
        <dbReference type="EMBL" id="MCM1986265.1"/>
    </source>
</evidence>